<dbReference type="GO" id="GO:0003677">
    <property type="term" value="F:DNA binding"/>
    <property type="evidence" value="ECO:0007669"/>
    <property type="project" value="UniProtKB-KW"/>
</dbReference>
<reference evidence="6 7" key="1">
    <citation type="submission" date="2019-03" db="EMBL/GenBank/DDBJ databases">
        <title>Genomic Encyclopedia of Type Strains, Phase IV (KMG-IV): sequencing the most valuable type-strain genomes for metagenomic binning, comparative biology and taxonomic classification.</title>
        <authorList>
            <person name="Goeker M."/>
        </authorList>
    </citation>
    <scope>NUCLEOTIDE SEQUENCE [LARGE SCALE GENOMIC DNA]</scope>
    <source>
        <strain evidence="6 7">DSM 23344</strain>
    </source>
</reference>
<dbReference type="PROSITE" id="PS50042">
    <property type="entry name" value="CNMP_BINDING_3"/>
    <property type="match status" value="1"/>
</dbReference>
<evidence type="ECO:0000313" key="7">
    <source>
        <dbReference type="Proteomes" id="UP000294980"/>
    </source>
</evidence>
<dbReference type="InterPro" id="IPR014710">
    <property type="entry name" value="RmlC-like_jellyroll"/>
</dbReference>
<dbReference type="SUPFAM" id="SSF46785">
    <property type="entry name" value="Winged helix' DNA-binding domain"/>
    <property type="match status" value="1"/>
</dbReference>
<protein>
    <submittedName>
        <fullName evidence="6">Cyclic nucleotide-binding protein</fullName>
    </submittedName>
</protein>
<name>A0A4R2KQY2_9GAMM</name>
<dbReference type="CDD" id="cd00038">
    <property type="entry name" value="CAP_ED"/>
    <property type="match status" value="1"/>
</dbReference>
<dbReference type="InterPro" id="IPR012318">
    <property type="entry name" value="HTH_CRP"/>
</dbReference>
<keyword evidence="3" id="KW-0804">Transcription</keyword>
<evidence type="ECO:0000259" key="4">
    <source>
        <dbReference type="PROSITE" id="PS50042"/>
    </source>
</evidence>
<dbReference type="InterPro" id="IPR036390">
    <property type="entry name" value="WH_DNA-bd_sf"/>
</dbReference>
<evidence type="ECO:0000256" key="3">
    <source>
        <dbReference type="ARBA" id="ARBA00023163"/>
    </source>
</evidence>
<gene>
    <name evidence="6" type="ORF">EV688_11097</name>
</gene>
<organism evidence="6 7">
    <name type="scientific">Chromatocurvus halotolerans</name>
    <dbReference type="NCBI Taxonomy" id="1132028"/>
    <lineage>
        <taxon>Bacteria</taxon>
        <taxon>Pseudomonadati</taxon>
        <taxon>Pseudomonadota</taxon>
        <taxon>Gammaproteobacteria</taxon>
        <taxon>Cellvibrionales</taxon>
        <taxon>Halieaceae</taxon>
        <taxon>Chromatocurvus</taxon>
    </lineage>
</organism>
<proteinExistence type="predicted"/>
<keyword evidence="1" id="KW-0805">Transcription regulation</keyword>
<evidence type="ECO:0000313" key="6">
    <source>
        <dbReference type="EMBL" id="TCO75142.1"/>
    </source>
</evidence>
<comment type="caution">
    <text evidence="6">The sequence shown here is derived from an EMBL/GenBank/DDBJ whole genome shotgun (WGS) entry which is preliminary data.</text>
</comment>
<dbReference type="Pfam" id="PF13545">
    <property type="entry name" value="HTH_Crp_2"/>
    <property type="match status" value="1"/>
</dbReference>
<keyword evidence="7" id="KW-1185">Reference proteome</keyword>
<dbReference type="Proteomes" id="UP000294980">
    <property type="component" value="Unassembled WGS sequence"/>
</dbReference>
<evidence type="ECO:0000259" key="5">
    <source>
        <dbReference type="PROSITE" id="PS51063"/>
    </source>
</evidence>
<dbReference type="InterPro" id="IPR018490">
    <property type="entry name" value="cNMP-bd_dom_sf"/>
</dbReference>
<dbReference type="Gene3D" id="1.10.10.10">
    <property type="entry name" value="Winged helix-like DNA-binding domain superfamily/Winged helix DNA-binding domain"/>
    <property type="match status" value="1"/>
</dbReference>
<evidence type="ECO:0000256" key="2">
    <source>
        <dbReference type="ARBA" id="ARBA00023125"/>
    </source>
</evidence>
<dbReference type="Gene3D" id="2.60.120.10">
    <property type="entry name" value="Jelly Rolls"/>
    <property type="match status" value="1"/>
</dbReference>
<dbReference type="InterPro" id="IPR036388">
    <property type="entry name" value="WH-like_DNA-bd_sf"/>
</dbReference>
<feature type="domain" description="Cyclic nucleotide-binding" evidence="4">
    <location>
        <begin position="1"/>
        <end position="111"/>
    </location>
</feature>
<dbReference type="SMART" id="SM00419">
    <property type="entry name" value="HTH_CRP"/>
    <property type="match status" value="1"/>
</dbReference>
<dbReference type="Pfam" id="PF00027">
    <property type="entry name" value="cNMP_binding"/>
    <property type="match status" value="1"/>
</dbReference>
<accession>A0A4R2KQY2</accession>
<dbReference type="InterPro" id="IPR000595">
    <property type="entry name" value="cNMP-bd_dom"/>
</dbReference>
<dbReference type="PROSITE" id="PS51063">
    <property type="entry name" value="HTH_CRP_2"/>
    <property type="match status" value="1"/>
</dbReference>
<dbReference type="SUPFAM" id="SSF51206">
    <property type="entry name" value="cAMP-binding domain-like"/>
    <property type="match status" value="1"/>
</dbReference>
<dbReference type="OrthoDB" id="9776746at2"/>
<dbReference type="AlphaFoldDB" id="A0A4R2KQY2"/>
<dbReference type="GO" id="GO:0006355">
    <property type="term" value="P:regulation of DNA-templated transcription"/>
    <property type="evidence" value="ECO:0007669"/>
    <property type="project" value="InterPro"/>
</dbReference>
<dbReference type="EMBL" id="SLWX01000010">
    <property type="protein sequence ID" value="TCO75142.1"/>
    <property type="molecule type" value="Genomic_DNA"/>
</dbReference>
<feature type="domain" description="HTH crp-type" evidence="5">
    <location>
        <begin position="125"/>
        <end position="189"/>
    </location>
</feature>
<sequence length="198" mass="21240">MAVSAAPQRIEAGTVLFRPGDPCRGFVILHEGTLRVTLTAASGREIVLYRVSRGDICLQTFSCLVEGRDYAACGVAETALSAEIMSAADFHRRLAGDSDFRSQVFTAVAHRFSDFERLVEDVALTGFTARLARALLRLANADGKVVATHEQLAVETGSGRAVVSRQLARFAAANLVGMERGQVTLLDRDALDDIADDG</sequence>
<evidence type="ECO:0000256" key="1">
    <source>
        <dbReference type="ARBA" id="ARBA00023015"/>
    </source>
</evidence>
<keyword evidence="2" id="KW-0238">DNA-binding</keyword>